<protein>
    <recommendedName>
        <fullName evidence="1">non-specific serine/threonine protein kinase</fullName>
        <ecNumber evidence="1">2.7.11.1</ecNumber>
    </recommendedName>
</protein>
<evidence type="ECO:0000256" key="6">
    <source>
        <dbReference type="SAM" id="MobiDB-lite"/>
    </source>
</evidence>
<feature type="compositionally biased region" description="Basic residues" evidence="6">
    <location>
        <begin position="385"/>
        <end position="394"/>
    </location>
</feature>
<dbReference type="EC" id="2.7.11.1" evidence="1"/>
<evidence type="ECO:0000256" key="3">
    <source>
        <dbReference type="ARBA" id="ARBA00022840"/>
    </source>
</evidence>
<dbReference type="Pfam" id="PF00069">
    <property type="entry name" value="Pkinase"/>
    <property type="match status" value="1"/>
</dbReference>
<feature type="region of interest" description="Disordered" evidence="6">
    <location>
        <begin position="335"/>
        <end position="476"/>
    </location>
</feature>
<reference evidence="8 9" key="1">
    <citation type="submission" date="2023-09" db="EMBL/GenBank/DDBJ databases">
        <title>Nesidiocoris tenuis whole genome shotgun sequence.</title>
        <authorList>
            <person name="Shibata T."/>
            <person name="Shimoda M."/>
            <person name="Kobayashi T."/>
            <person name="Uehara T."/>
        </authorList>
    </citation>
    <scope>NUCLEOTIDE SEQUENCE [LARGE SCALE GENOMIC DNA]</scope>
    <source>
        <strain evidence="8 9">Japan</strain>
    </source>
</reference>
<dbReference type="InterPro" id="IPR017441">
    <property type="entry name" value="Protein_kinase_ATP_BS"/>
</dbReference>
<gene>
    <name evidence="8" type="ORF">NTJ_00380</name>
</gene>
<dbReference type="InterPro" id="IPR050235">
    <property type="entry name" value="CK1_Ser-Thr_kinase"/>
</dbReference>
<keyword evidence="2 4" id="KW-0547">Nucleotide-binding</keyword>
<feature type="domain" description="Protein kinase" evidence="7">
    <location>
        <begin position="46"/>
        <end position="323"/>
    </location>
</feature>
<organism evidence="8 9">
    <name type="scientific">Nesidiocoris tenuis</name>
    <dbReference type="NCBI Taxonomy" id="355587"/>
    <lineage>
        <taxon>Eukaryota</taxon>
        <taxon>Metazoa</taxon>
        <taxon>Ecdysozoa</taxon>
        <taxon>Arthropoda</taxon>
        <taxon>Hexapoda</taxon>
        <taxon>Insecta</taxon>
        <taxon>Pterygota</taxon>
        <taxon>Neoptera</taxon>
        <taxon>Paraneoptera</taxon>
        <taxon>Hemiptera</taxon>
        <taxon>Heteroptera</taxon>
        <taxon>Panheteroptera</taxon>
        <taxon>Cimicomorpha</taxon>
        <taxon>Miridae</taxon>
        <taxon>Dicyphina</taxon>
        <taxon>Nesidiocoris</taxon>
    </lineage>
</organism>
<dbReference type="PROSITE" id="PS00108">
    <property type="entry name" value="PROTEIN_KINASE_ST"/>
    <property type="match status" value="1"/>
</dbReference>
<dbReference type="InterPro" id="IPR008271">
    <property type="entry name" value="Ser/Thr_kinase_AS"/>
</dbReference>
<dbReference type="PROSITE" id="PS00107">
    <property type="entry name" value="PROTEIN_KINASE_ATP"/>
    <property type="match status" value="1"/>
</dbReference>
<keyword evidence="5" id="KW-0723">Serine/threonine-protein kinase</keyword>
<evidence type="ECO:0000256" key="1">
    <source>
        <dbReference type="ARBA" id="ARBA00012513"/>
    </source>
</evidence>
<accession>A0ABN7A676</accession>
<dbReference type="GO" id="GO:0016301">
    <property type="term" value="F:kinase activity"/>
    <property type="evidence" value="ECO:0007669"/>
    <property type="project" value="UniProtKB-KW"/>
</dbReference>
<feature type="region of interest" description="Disordered" evidence="6">
    <location>
        <begin position="1"/>
        <end position="27"/>
    </location>
</feature>
<sequence>MPRPRASDLPKATKPLPKKKAKANGYKFPDRLPAGEVLKDIAKKEWTLGESIGQGGFGEIYCASEGGKTTWSYVIKIEPHENGPLFMEKNFYMKFATPDKVNAWKKKERITNFGMPVYLGSGTHMCNGTKYRFLVMDRYGKDLWSLFLKAKTFPEHTVYKCAIQIIDTLRYIHSIGYVHGDIKGANLLLGIKPGTTNTVFLVDFGLACKFSVAPFQRDPKQAHNGTIEYTSCDAHMGVPTRRGDLEILGFNLLHWLAGSLPWEKDIANKETVHKKKEELTKNLDQAMAQHFPTVSKVMNTYMKYVSSLRHDQEPDYSHCKKLFTDELKRIGASMSGPLDFEAPRPMASTSAQKSGRQPRKRVVAPPTPGDGESDDENLQPLPSKAKARAPKPRVSRSSTKAALAACQTDSESDSDGDSIISSTPSPIKRPSPAPAPKASKRTKTAAAVTKPSWRDAPTVQRNLGNKAGEYVKKPKK</sequence>
<keyword evidence="3 4" id="KW-0067">ATP-binding</keyword>
<dbReference type="InterPro" id="IPR000719">
    <property type="entry name" value="Prot_kinase_dom"/>
</dbReference>
<evidence type="ECO:0000256" key="4">
    <source>
        <dbReference type="PROSITE-ProRule" id="PRU10141"/>
    </source>
</evidence>
<evidence type="ECO:0000256" key="5">
    <source>
        <dbReference type="RuleBase" id="RU000304"/>
    </source>
</evidence>
<name>A0ABN7A676_9HEMI</name>
<dbReference type="EMBL" id="AP028909">
    <property type="protein sequence ID" value="BES87575.1"/>
    <property type="molecule type" value="Genomic_DNA"/>
</dbReference>
<keyword evidence="9" id="KW-1185">Reference proteome</keyword>
<evidence type="ECO:0000259" key="7">
    <source>
        <dbReference type="PROSITE" id="PS50011"/>
    </source>
</evidence>
<dbReference type="Proteomes" id="UP001307889">
    <property type="component" value="Chromosome 1"/>
</dbReference>
<dbReference type="InterPro" id="IPR011009">
    <property type="entry name" value="Kinase-like_dom_sf"/>
</dbReference>
<feature type="compositionally biased region" description="Low complexity" evidence="6">
    <location>
        <begin position="417"/>
        <end position="426"/>
    </location>
</feature>
<keyword evidence="8" id="KW-0418">Kinase</keyword>
<dbReference type="PROSITE" id="PS50011">
    <property type="entry name" value="PROTEIN_KINASE_DOM"/>
    <property type="match status" value="1"/>
</dbReference>
<evidence type="ECO:0000256" key="2">
    <source>
        <dbReference type="ARBA" id="ARBA00022741"/>
    </source>
</evidence>
<evidence type="ECO:0000313" key="9">
    <source>
        <dbReference type="Proteomes" id="UP001307889"/>
    </source>
</evidence>
<dbReference type="SMART" id="SM00220">
    <property type="entry name" value="S_TKc"/>
    <property type="match status" value="1"/>
</dbReference>
<dbReference type="SUPFAM" id="SSF56112">
    <property type="entry name" value="Protein kinase-like (PK-like)"/>
    <property type="match status" value="1"/>
</dbReference>
<comment type="similarity">
    <text evidence="5">Belongs to the protein kinase superfamily.</text>
</comment>
<feature type="binding site" evidence="4">
    <location>
        <position position="76"/>
    </location>
    <ligand>
        <name>ATP</name>
        <dbReference type="ChEBI" id="CHEBI:30616"/>
    </ligand>
</feature>
<keyword evidence="8" id="KW-0808">Transferase</keyword>
<dbReference type="PANTHER" id="PTHR11909">
    <property type="entry name" value="CASEIN KINASE-RELATED"/>
    <property type="match status" value="1"/>
</dbReference>
<proteinExistence type="inferred from homology"/>
<dbReference type="Gene3D" id="1.10.510.10">
    <property type="entry name" value="Transferase(Phosphotransferase) domain 1"/>
    <property type="match status" value="1"/>
</dbReference>
<evidence type="ECO:0000313" key="8">
    <source>
        <dbReference type="EMBL" id="BES87575.1"/>
    </source>
</evidence>